<dbReference type="Proteomes" id="UP000541558">
    <property type="component" value="Unassembled WGS sequence"/>
</dbReference>
<gene>
    <name evidence="1" type="ORF">D9611_008275</name>
</gene>
<evidence type="ECO:0008006" key="3">
    <source>
        <dbReference type="Google" id="ProtNLM"/>
    </source>
</evidence>
<evidence type="ECO:0000313" key="2">
    <source>
        <dbReference type="Proteomes" id="UP000541558"/>
    </source>
</evidence>
<sequence length="540" mass="60400">MPSSSAIFPFLGRNYVPSLTEVPDEILAEFFLAYLPCEEEGWPTEAAGGHEERWETVGQNRHPSVDLSHVCRRWRRVALGTPRLWVQAEIYVPSFPDSKGRIPKLTDMVRALTQRSGSCTMSFTLRLTTRDRGGLGTAPIGATVPFKESVQEFVDAVCVSSARWRRFSLSGDETYDIPIMKFVDALAGSLPVLNYIHLDTNFEAQVLPTGLICPLIDTPALKSVTILQPYGRLDNLPVTAWSSLKRLTLGSWKKAGSGVGMDSRTALYLLNSLSSLIHLDMHIDHIATNQAEEYSPVSLPHLQSLALKGAAVAPAFAMSLTLPSLDSMSFTSLKIMHQERQEEGILKCLSRFGCTITGFELDVVDFSEAFLLACAESLVHITTLKIGELPPRRHNIQLEYPIRYWDLRLRACLALGLPMPFNRPTCIMATFLRHLTSPFDHEGAKFNARKYRAPNLEFVSLSWHTNLRGMETALVNFIHARSGHHLEHMDTARPLKKVTAHLYGMRDYNINIQRELANCGVDLGILDLQLAYPVPSEHSY</sequence>
<proteinExistence type="predicted"/>
<organism evidence="1 2">
    <name type="scientific">Ephemerocybe angulata</name>
    <dbReference type="NCBI Taxonomy" id="980116"/>
    <lineage>
        <taxon>Eukaryota</taxon>
        <taxon>Fungi</taxon>
        <taxon>Dikarya</taxon>
        <taxon>Basidiomycota</taxon>
        <taxon>Agaricomycotina</taxon>
        <taxon>Agaricomycetes</taxon>
        <taxon>Agaricomycetidae</taxon>
        <taxon>Agaricales</taxon>
        <taxon>Agaricineae</taxon>
        <taxon>Psathyrellaceae</taxon>
        <taxon>Ephemerocybe</taxon>
    </lineage>
</organism>
<evidence type="ECO:0000313" key="1">
    <source>
        <dbReference type="EMBL" id="KAF5323885.1"/>
    </source>
</evidence>
<protein>
    <recommendedName>
        <fullName evidence="3">F-box domain-containing protein</fullName>
    </recommendedName>
</protein>
<name>A0A8H5BIB5_9AGAR</name>
<keyword evidence="2" id="KW-1185">Reference proteome</keyword>
<accession>A0A8H5BIB5</accession>
<dbReference type="OrthoDB" id="2875184at2759"/>
<dbReference type="EMBL" id="JAACJK010000165">
    <property type="protein sequence ID" value="KAF5323885.1"/>
    <property type="molecule type" value="Genomic_DNA"/>
</dbReference>
<comment type="caution">
    <text evidence="1">The sequence shown here is derived from an EMBL/GenBank/DDBJ whole genome shotgun (WGS) entry which is preliminary data.</text>
</comment>
<dbReference type="AlphaFoldDB" id="A0A8H5BIB5"/>
<reference evidence="1 2" key="1">
    <citation type="journal article" date="2020" name="ISME J.">
        <title>Uncovering the hidden diversity of litter-decomposition mechanisms in mushroom-forming fungi.</title>
        <authorList>
            <person name="Floudas D."/>
            <person name="Bentzer J."/>
            <person name="Ahren D."/>
            <person name="Johansson T."/>
            <person name="Persson P."/>
            <person name="Tunlid A."/>
        </authorList>
    </citation>
    <scope>NUCLEOTIDE SEQUENCE [LARGE SCALE GENOMIC DNA]</scope>
    <source>
        <strain evidence="1 2">CBS 175.51</strain>
    </source>
</reference>